<name>A0A7W3NG80_PRIAR</name>
<comment type="caution">
    <text evidence="1">The sequence shown here is derived from an EMBL/GenBank/DDBJ whole genome shotgun (WGS) entry which is preliminary data.</text>
</comment>
<sequence length="98" mass="11560">MKVLNKLYPETTKEMKELLKQAKGKKLTKEQALKTLFITPEFLDPLLFLFFILDNKINELISYENYALYMRNKGIQSRNKNLILIADEALEIHKQTNL</sequence>
<keyword evidence="2" id="KW-1185">Reference proteome</keyword>
<gene>
    <name evidence="1" type="ORF">HNP21_005521</name>
</gene>
<dbReference type="AlphaFoldDB" id="A0A7W3NG80"/>
<proteinExistence type="predicted"/>
<dbReference type="RefSeq" id="WP_182528038.1">
    <property type="nucleotide sequence ID" value="NZ_JACJHT010000011.1"/>
</dbReference>
<dbReference type="EMBL" id="JACJHT010000011">
    <property type="protein sequence ID" value="MBA9042386.1"/>
    <property type="molecule type" value="Genomic_DNA"/>
</dbReference>
<accession>A0A7W3NG80</accession>
<dbReference type="Proteomes" id="UP000543174">
    <property type="component" value="Unassembled WGS sequence"/>
</dbReference>
<protein>
    <submittedName>
        <fullName evidence="1">Uncharacterized protein</fullName>
    </submittedName>
</protein>
<evidence type="ECO:0000313" key="1">
    <source>
        <dbReference type="EMBL" id="MBA9042386.1"/>
    </source>
</evidence>
<organism evidence="1 2">
    <name type="scientific">Priestia aryabhattai</name>
    <name type="common">Bacillus aryabhattai</name>
    <dbReference type="NCBI Taxonomy" id="412384"/>
    <lineage>
        <taxon>Bacteria</taxon>
        <taxon>Bacillati</taxon>
        <taxon>Bacillota</taxon>
        <taxon>Bacilli</taxon>
        <taxon>Bacillales</taxon>
        <taxon>Bacillaceae</taxon>
        <taxon>Priestia</taxon>
    </lineage>
</organism>
<evidence type="ECO:0000313" key="2">
    <source>
        <dbReference type="Proteomes" id="UP000543174"/>
    </source>
</evidence>
<reference evidence="1" key="1">
    <citation type="submission" date="2020-08" db="EMBL/GenBank/DDBJ databases">
        <title>Functional genomics of gut bacteria from endangered species of beetles.</title>
        <authorList>
            <person name="Carlos-Shanley C."/>
        </authorList>
    </citation>
    <scope>NUCLEOTIDE SEQUENCE [LARGE SCALE GENOMIC DNA]</scope>
    <source>
        <strain evidence="1">S00060</strain>
    </source>
</reference>